<feature type="compositionally biased region" description="Basic residues" evidence="1">
    <location>
        <begin position="124"/>
        <end position="134"/>
    </location>
</feature>
<accession>A0A2P5HZR0</accession>
<reference evidence="2" key="1">
    <citation type="submission" date="2017-09" db="EMBL/GenBank/DDBJ databases">
        <title>Polyketide synthases of a Diaporthe helianthi virulent isolate.</title>
        <authorList>
            <person name="Baroncelli R."/>
        </authorList>
    </citation>
    <scope>NUCLEOTIDE SEQUENCE [LARGE SCALE GENOMIC DNA]</scope>
    <source>
        <strain evidence="2">7/96</strain>
    </source>
</reference>
<feature type="compositionally biased region" description="Low complexity" evidence="1">
    <location>
        <begin position="135"/>
        <end position="144"/>
    </location>
</feature>
<dbReference type="OrthoDB" id="5241598at2759"/>
<evidence type="ECO:0000313" key="3">
    <source>
        <dbReference type="Proteomes" id="UP000094444"/>
    </source>
</evidence>
<dbReference type="InParanoid" id="A0A2P5HZR0"/>
<gene>
    <name evidence="2" type="ORF">DHEL01_v205843</name>
</gene>
<dbReference type="AlphaFoldDB" id="A0A2P5HZR0"/>
<name>A0A2P5HZR0_DIAHE</name>
<dbReference type="EMBL" id="MAVT02000447">
    <property type="protein sequence ID" value="POS75754.1"/>
    <property type="molecule type" value="Genomic_DNA"/>
</dbReference>
<protein>
    <submittedName>
        <fullName evidence="2">Uncharacterized protein</fullName>
    </submittedName>
</protein>
<keyword evidence="3" id="KW-1185">Reference proteome</keyword>
<evidence type="ECO:0000256" key="1">
    <source>
        <dbReference type="SAM" id="MobiDB-lite"/>
    </source>
</evidence>
<dbReference type="Proteomes" id="UP000094444">
    <property type="component" value="Unassembled WGS sequence"/>
</dbReference>
<organism evidence="2 3">
    <name type="scientific">Diaporthe helianthi</name>
    <dbReference type="NCBI Taxonomy" id="158607"/>
    <lineage>
        <taxon>Eukaryota</taxon>
        <taxon>Fungi</taxon>
        <taxon>Dikarya</taxon>
        <taxon>Ascomycota</taxon>
        <taxon>Pezizomycotina</taxon>
        <taxon>Sordariomycetes</taxon>
        <taxon>Sordariomycetidae</taxon>
        <taxon>Diaporthales</taxon>
        <taxon>Diaporthaceae</taxon>
        <taxon>Diaporthe</taxon>
    </lineage>
</organism>
<sequence length="239" mass="26204">MPHKNWAGLPVPTLSVETNDHTGGGINYGGLHPTTIAALLGKGPDVAKGERFDFKFNINGTRSSAALVVNTTKHLPHVEWSSDGGLGKLPLAGAAALAAKFLFQSTKENYGQEKSLKHAENGRRRNVAHQHSSSRRQLPSSSGRHTSHLNSQTSSGKQRARANGQSSCRDPRSPSQLSTPHHWQSRNYSIESGHPPRRKKLVKEDKGYDSGYAGGSDRTTVRRQARRGRHRSLEAQRNR</sequence>
<feature type="region of interest" description="Disordered" evidence="1">
    <location>
        <begin position="112"/>
        <end position="239"/>
    </location>
</feature>
<feature type="compositionally biased region" description="Polar residues" evidence="1">
    <location>
        <begin position="148"/>
        <end position="190"/>
    </location>
</feature>
<evidence type="ECO:0000313" key="2">
    <source>
        <dbReference type="EMBL" id="POS75754.1"/>
    </source>
</evidence>
<feature type="compositionally biased region" description="Basic and acidic residues" evidence="1">
    <location>
        <begin position="112"/>
        <end position="123"/>
    </location>
</feature>
<proteinExistence type="predicted"/>
<feature type="compositionally biased region" description="Basic residues" evidence="1">
    <location>
        <begin position="221"/>
        <end position="230"/>
    </location>
</feature>
<comment type="caution">
    <text evidence="2">The sequence shown here is derived from an EMBL/GenBank/DDBJ whole genome shotgun (WGS) entry which is preliminary data.</text>
</comment>